<organism evidence="2 3">
    <name type="scientific">Actinoplanes lobatus</name>
    <dbReference type="NCBI Taxonomy" id="113568"/>
    <lineage>
        <taxon>Bacteria</taxon>
        <taxon>Bacillati</taxon>
        <taxon>Actinomycetota</taxon>
        <taxon>Actinomycetes</taxon>
        <taxon>Micromonosporales</taxon>
        <taxon>Micromonosporaceae</taxon>
        <taxon>Actinoplanes</taxon>
    </lineage>
</organism>
<evidence type="ECO:0000313" key="3">
    <source>
        <dbReference type="Proteomes" id="UP000631312"/>
    </source>
</evidence>
<comment type="caution">
    <text evidence="2">The sequence shown here is derived from an EMBL/GenBank/DDBJ whole genome shotgun (WGS) entry which is preliminary data.</text>
</comment>
<dbReference type="Proteomes" id="UP000631312">
    <property type="component" value="Unassembled WGS sequence"/>
</dbReference>
<proteinExistence type="predicted"/>
<feature type="region of interest" description="Disordered" evidence="1">
    <location>
        <begin position="51"/>
        <end position="100"/>
    </location>
</feature>
<sequence>MGGSWADGNTLSLLEELVLTSPEGGVLRNNNFRRRTFDRAAESVGLKGLTHMSCATPPRATPGRESGAGGTRTRDRGIMRSKTQLDLPAQTPVDLRKRLP</sequence>
<reference evidence="2 3" key="1">
    <citation type="submission" date="2021-01" db="EMBL/GenBank/DDBJ databases">
        <title>Whole genome shotgun sequence of Actinoplanes lobatus NBRC 12513.</title>
        <authorList>
            <person name="Komaki H."/>
            <person name="Tamura T."/>
        </authorList>
    </citation>
    <scope>NUCLEOTIDE SEQUENCE [LARGE SCALE GENOMIC DNA]</scope>
    <source>
        <strain evidence="2 3">NBRC 12513</strain>
    </source>
</reference>
<gene>
    <name evidence="2" type="ORF">Alo02nite_81450</name>
</gene>
<accession>A0ABQ4AW93</accession>
<dbReference type="EMBL" id="BOMP01000157">
    <property type="protein sequence ID" value="GIE45247.1"/>
    <property type="molecule type" value="Genomic_DNA"/>
</dbReference>
<keyword evidence="3" id="KW-1185">Reference proteome</keyword>
<evidence type="ECO:0008006" key="4">
    <source>
        <dbReference type="Google" id="ProtNLM"/>
    </source>
</evidence>
<name>A0ABQ4AW93_9ACTN</name>
<protein>
    <recommendedName>
        <fullName evidence="4">Transposase</fullName>
    </recommendedName>
</protein>
<evidence type="ECO:0000256" key="1">
    <source>
        <dbReference type="SAM" id="MobiDB-lite"/>
    </source>
</evidence>
<evidence type="ECO:0000313" key="2">
    <source>
        <dbReference type="EMBL" id="GIE45247.1"/>
    </source>
</evidence>